<gene>
    <name evidence="1" type="ORF">OCBIM_22039146mg</name>
</gene>
<name>A0A0L8I131_OCTBM</name>
<dbReference type="AlphaFoldDB" id="A0A0L8I131"/>
<proteinExistence type="predicted"/>
<organism evidence="1">
    <name type="scientific">Octopus bimaculoides</name>
    <name type="common">California two-spotted octopus</name>
    <dbReference type="NCBI Taxonomy" id="37653"/>
    <lineage>
        <taxon>Eukaryota</taxon>
        <taxon>Metazoa</taxon>
        <taxon>Spiralia</taxon>
        <taxon>Lophotrochozoa</taxon>
        <taxon>Mollusca</taxon>
        <taxon>Cephalopoda</taxon>
        <taxon>Coleoidea</taxon>
        <taxon>Octopodiformes</taxon>
        <taxon>Octopoda</taxon>
        <taxon>Incirrata</taxon>
        <taxon>Octopodidae</taxon>
        <taxon>Octopus</taxon>
    </lineage>
</organism>
<protein>
    <recommendedName>
        <fullName evidence="2">Reverse transcriptase domain-containing protein</fullName>
    </recommendedName>
</protein>
<dbReference type="EMBL" id="KQ416781">
    <property type="protein sequence ID" value="KOF95208.1"/>
    <property type="molecule type" value="Genomic_DNA"/>
</dbReference>
<evidence type="ECO:0000313" key="1">
    <source>
        <dbReference type="EMBL" id="KOF95208.1"/>
    </source>
</evidence>
<reference evidence="1" key="1">
    <citation type="submission" date="2015-07" db="EMBL/GenBank/DDBJ databases">
        <title>MeaNS - Measles Nucleotide Surveillance Program.</title>
        <authorList>
            <person name="Tran T."/>
            <person name="Druce J."/>
        </authorList>
    </citation>
    <scope>NUCLEOTIDE SEQUENCE</scope>
    <source>
        <strain evidence="1">UCB-OBI-ISO-001</strain>
        <tissue evidence="1">Gonad</tissue>
    </source>
</reference>
<accession>A0A0L8I131</accession>
<sequence length="59" mass="6664">IVPGIKQSCFFSPLLFLSAADFDLRKTLDGSCHRNPWRGQARLKNLDFADEIALIAETR</sequence>
<feature type="non-terminal residue" evidence="1">
    <location>
        <position position="1"/>
    </location>
</feature>
<feature type="non-terminal residue" evidence="1">
    <location>
        <position position="59"/>
    </location>
</feature>
<evidence type="ECO:0008006" key="2">
    <source>
        <dbReference type="Google" id="ProtNLM"/>
    </source>
</evidence>